<keyword evidence="1" id="KW-0812">Transmembrane</keyword>
<sequence>MRKQNNIWLCLVFCCSIDISPLLFVLGILFSSSSLQTFSQRSESMVIEQKQDTLQCQIYLPFHEINTYFLDIFRNFWGALVILYVFDKVQNQPKPEKAPLRVLTTNLEDSQKSMSIFQTAKKALRRQSLSLLIFRQTNYS</sequence>
<evidence type="ECO:0000313" key="2">
    <source>
        <dbReference type="EMBL" id="TNV77915.1"/>
    </source>
</evidence>
<accession>A0A8J8T102</accession>
<keyword evidence="1" id="KW-1133">Transmembrane helix</keyword>
<feature type="transmembrane region" description="Helical" evidence="1">
    <location>
        <begin position="7"/>
        <end position="30"/>
    </location>
</feature>
<dbReference type="Proteomes" id="UP000785679">
    <property type="component" value="Unassembled WGS sequence"/>
</dbReference>
<name>A0A8J8T102_HALGN</name>
<protein>
    <submittedName>
        <fullName evidence="2">Uncharacterized protein</fullName>
    </submittedName>
</protein>
<comment type="caution">
    <text evidence="2">The sequence shown here is derived from an EMBL/GenBank/DDBJ whole genome shotgun (WGS) entry which is preliminary data.</text>
</comment>
<reference evidence="2" key="1">
    <citation type="submission" date="2019-06" db="EMBL/GenBank/DDBJ databases">
        <authorList>
            <person name="Zheng W."/>
        </authorList>
    </citation>
    <scope>NUCLEOTIDE SEQUENCE</scope>
    <source>
        <strain evidence="2">QDHG01</strain>
    </source>
</reference>
<keyword evidence="3" id="KW-1185">Reference proteome</keyword>
<gene>
    <name evidence="2" type="ORF">FGO68_gene4701</name>
</gene>
<proteinExistence type="predicted"/>
<keyword evidence="1" id="KW-0472">Membrane</keyword>
<evidence type="ECO:0000313" key="3">
    <source>
        <dbReference type="Proteomes" id="UP000785679"/>
    </source>
</evidence>
<organism evidence="2 3">
    <name type="scientific">Halteria grandinella</name>
    <dbReference type="NCBI Taxonomy" id="5974"/>
    <lineage>
        <taxon>Eukaryota</taxon>
        <taxon>Sar</taxon>
        <taxon>Alveolata</taxon>
        <taxon>Ciliophora</taxon>
        <taxon>Intramacronucleata</taxon>
        <taxon>Spirotrichea</taxon>
        <taxon>Stichotrichia</taxon>
        <taxon>Sporadotrichida</taxon>
        <taxon>Halteriidae</taxon>
        <taxon>Halteria</taxon>
    </lineage>
</organism>
<evidence type="ECO:0000256" key="1">
    <source>
        <dbReference type="SAM" id="Phobius"/>
    </source>
</evidence>
<dbReference type="AlphaFoldDB" id="A0A8J8T102"/>
<dbReference type="EMBL" id="RRYP01011157">
    <property type="protein sequence ID" value="TNV77915.1"/>
    <property type="molecule type" value="Genomic_DNA"/>
</dbReference>